<dbReference type="InterPro" id="IPR012677">
    <property type="entry name" value="Nucleotide-bd_a/b_plait_sf"/>
</dbReference>
<dbReference type="Gene3D" id="3.30.70.330">
    <property type="match status" value="1"/>
</dbReference>
<dbReference type="SUPFAM" id="SSF54928">
    <property type="entry name" value="RNA-binding domain, RBD"/>
    <property type="match status" value="1"/>
</dbReference>
<keyword evidence="3" id="KW-1185">Reference proteome</keyword>
<dbReference type="InterPro" id="IPR035979">
    <property type="entry name" value="RBD_domain_sf"/>
</dbReference>
<dbReference type="GO" id="GO:0003676">
    <property type="term" value="F:nucleic acid binding"/>
    <property type="evidence" value="ECO:0007669"/>
    <property type="project" value="InterPro"/>
</dbReference>
<dbReference type="CDD" id="cd00590">
    <property type="entry name" value="RRM_SF"/>
    <property type="match status" value="1"/>
</dbReference>
<feature type="region of interest" description="Disordered" evidence="1">
    <location>
        <begin position="558"/>
        <end position="578"/>
    </location>
</feature>
<dbReference type="Proteomes" id="UP000242715">
    <property type="component" value="Unassembled WGS sequence"/>
</dbReference>
<name>A0A2Z6MU12_TRISU</name>
<evidence type="ECO:0000313" key="3">
    <source>
        <dbReference type="Proteomes" id="UP000242715"/>
    </source>
</evidence>
<feature type="compositionally biased region" description="Basic residues" evidence="1">
    <location>
        <begin position="558"/>
        <end position="570"/>
    </location>
</feature>
<evidence type="ECO:0000313" key="2">
    <source>
        <dbReference type="EMBL" id="GAU19605.1"/>
    </source>
</evidence>
<gene>
    <name evidence="2" type="ORF">TSUD_383000</name>
</gene>
<evidence type="ECO:0008006" key="4">
    <source>
        <dbReference type="Google" id="ProtNLM"/>
    </source>
</evidence>
<protein>
    <recommendedName>
        <fullName evidence="4">RRM domain-containing protein</fullName>
    </recommendedName>
</protein>
<dbReference type="EMBL" id="DF973200">
    <property type="protein sequence ID" value="GAU19605.1"/>
    <property type="molecule type" value="Genomic_DNA"/>
</dbReference>
<accession>A0A2Z6MU12</accession>
<dbReference type="AlphaFoldDB" id="A0A2Z6MU12"/>
<evidence type="ECO:0000256" key="1">
    <source>
        <dbReference type="SAM" id="MobiDB-lite"/>
    </source>
</evidence>
<organism evidence="2 3">
    <name type="scientific">Trifolium subterraneum</name>
    <name type="common">Subterranean clover</name>
    <dbReference type="NCBI Taxonomy" id="3900"/>
    <lineage>
        <taxon>Eukaryota</taxon>
        <taxon>Viridiplantae</taxon>
        <taxon>Streptophyta</taxon>
        <taxon>Embryophyta</taxon>
        <taxon>Tracheophyta</taxon>
        <taxon>Spermatophyta</taxon>
        <taxon>Magnoliopsida</taxon>
        <taxon>eudicotyledons</taxon>
        <taxon>Gunneridae</taxon>
        <taxon>Pentapetalae</taxon>
        <taxon>rosids</taxon>
        <taxon>fabids</taxon>
        <taxon>Fabales</taxon>
        <taxon>Fabaceae</taxon>
        <taxon>Papilionoideae</taxon>
        <taxon>50 kb inversion clade</taxon>
        <taxon>NPAAA clade</taxon>
        <taxon>Hologalegina</taxon>
        <taxon>IRL clade</taxon>
        <taxon>Trifolieae</taxon>
        <taxon>Trifolium</taxon>
    </lineage>
</organism>
<proteinExistence type="predicted"/>
<reference evidence="3" key="1">
    <citation type="journal article" date="2017" name="Front. Plant Sci.">
        <title>Climate Clever Clovers: New Paradigm to Reduce the Environmental Footprint of Ruminants by Breeding Low Methanogenic Forages Utilizing Haplotype Variation.</title>
        <authorList>
            <person name="Kaur P."/>
            <person name="Appels R."/>
            <person name="Bayer P.E."/>
            <person name="Keeble-Gagnere G."/>
            <person name="Wang J."/>
            <person name="Hirakawa H."/>
            <person name="Shirasawa K."/>
            <person name="Vercoe P."/>
            <person name="Stefanova K."/>
            <person name="Durmic Z."/>
            <person name="Nichols P."/>
            <person name="Revell C."/>
            <person name="Isobe S.N."/>
            <person name="Edwards D."/>
            <person name="Erskine W."/>
        </authorList>
    </citation>
    <scope>NUCLEOTIDE SEQUENCE [LARGE SCALE GENOMIC DNA]</scope>
    <source>
        <strain evidence="3">cv. Daliak</strain>
    </source>
</reference>
<sequence length="650" mass="70551">MRENVEREGVWGKEKLVKAAGLAHMVLSTGWTRVGEVYIPNKVHKQGRRFGFVKFRDVRDATELLRRISDIWVGSFKLRVNLSKLGKNSQPPLGKVVTREEGRVESSQVHKGKSFKNILTEEISEAGKKERNMLVSADAAQLKPDVIWEVEVEDEVVSRLGGAYVGYLVDDKEAISIQNQFHMDGFQNLKICALRYRMILPWSDKVGEVKELMESVGWWCSLFERVVPWSPIALAFKFGRFIEVDEQTKQMKRCDTARIKILTGERKLVDSYMAVKVQGQRFDIRVVEVIGGWLDGGGRCNLGGDEDDGSSRAPSAGGASVLAMEDGLSETGSNADVSESCQVLLEAERHGDGTKGIDGYLGVGKRNDEDVSADIPTFLENPGKLVEELVNCDGDIPKGPMGVESAVSDCVLGSGLVGQSGVGLLVGTFGPGHVENEVCDLSEKAVTNEIGPLLLRTRKGVLPLAGPCNPGPSNLVGGVNPIGELTQAQFVDSIESFGEQHERVGGAASNLSKGKGVAEFQFRSREAGKTRKQPAIKNPPNLPFSKLRKLPWSFHGQKKIKSKKGSRRKQCTTSQAGSEVPQCHVVGMGQGVSVPIDVERIGLEVVLPFDSTSAKIFPPTVLSGESDLGILVEGGGFIADEQQSIGEQNS</sequence>